<feature type="signal peptide" evidence="2">
    <location>
        <begin position="1"/>
        <end position="21"/>
    </location>
</feature>
<dbReference type="GO" id="GO:0035267">
    <property type="term" value="C:NuA4 histone acetyltransferase complex"/>
    <property type="evidence" value="ECO:0007669"/>
    <property type="project" value="InterPro"/>
</dbReference>
<organism evidence="4 5">
    <name type="scientific">Mugilogobius chulae</name>
    <name type="common">yellowstripe goby</name>
    <dbReference type="NCBI Taxonomy" id="88201"/>
    <lineage>
        <taxon>Eukaryota</taxon>
        <taxon>Metazoa</taxon>
        <taxon>Chordata</taxon>
        <taxon>Craniata</taxon>
        <taxon>Vertebrata</taxon>
        <taxon>Euteleostomi</taxon>
        <taxon>Actinopterygii</taxon>
        <taxon>Neopterygii</taxon>
        <taxon>Teleostei</taxon>
        <taxon>Neoteleostei</taxon>
        <taxon>Acanthomorphata</taxon>
        <taxon>Gobiaria</taxon>
        <taxon>Gobiiformes</taxon>
        <taxon>Gobioidei</taxon>
        <taxon>Gobiidae</taxon>
        <taxon>Gobionellinae</taxon>
        <taxon>Mugilogobius</taxon>
    </lineage>
</organism>
<evidence type="ECO:0000313" key="4">
    <source>
        <dbReference type="EMBL" id="KAK7944659.1"/>
    </source>
</evidence>
<proteinExistence type="predicted"/>
<evidence type="ECO:0000256" key="2">
    <source>
        <dbReference type="SAM" id="SignalP"/>
    </source>
</evidence>
<reference evidence="5" key="1">
    <citation type="submission" date="2024-04" db="EMBL/GenBank/DDBJ databases">
        <title>Salinicola lusitanus LLJ914,a marine bacterium isolated from the Okinawa Trough.</title>
        <authorList>
            <person name="Li J."/>
        </authorList>
    </citation>
    <scope>NUCLEOTIDE SEQUENCE [LARGE SCALE GENOMIC DNA]</scope>
</reference>
<dbReference type="GO" id="GO:0006357">
    <property type="term" value="P:regulation of transcription by RNA polymerase II"/>
    <property type="evidence" value="ECO:0007669"/>
    <property type="project" value="InterPro"/>
</dbReference>
<feature type="compositionally biased region" description="Polar residues" evidence="1">
    <location>
        <begin position="996"/>
        <end position="1010"/>
    </location>
</feature>
<feature type="region of interest" description="Disordered" evidence="1">
    <location>
        <begin position="770"/>
        <end position="812"/>
    </location>
</feature>
<gene>
    <name evidence="4" type="ORF">WMY93_000387</name>
</gene>
<feature type="compositionally biased region" description="Polar residues" evidence="1">
    <location>
        <begin position="1065"/>
        <end position="1074"/>
    </location>
</feature>
<dbReference type="InterPro" id="IPR009607">
    <property type="entry name" value="Enhancer_polycomb_C"/>
</dbReference>
<feature type="compositionally biased region" description="Low complexity" evidence="1">
    <location>
        <begin position="581"/>
        <end position="597"/>
    </location>
</feature>
<feature type="compositionally biased region" description="Polar residues" evidence="1">
    <location>
        <begin position="616"/>
        <end position="627"/>
    </location>
</feature>
<keyword evidence="2" id="KW-0732">Signal</keyword>
<dbReference type="AlphaFoldDB" id="A0AAW0QE49"/>
<dbReference type="PANTHER" id="PTHR14898">
    <property type="entry name" value="ENHANCER OF POLYCOMB"/>
    <property type="match status" value="1"/>
</dbReference>
<feature type="compositionally biased region" description="Low complexity" evidence="1">
    <location>
        <begin position="418"/>
        <end position="433"/>
    </location>
</feature>
<name>A0AAW0QE49_9GOBI</name>
<feature type="compositionally biased region" description="Polar residues" evidence="1">
    <location>
        <begin position="452"/>
        <end position="463"/>
    </location>
</feature>
<feature type="region of interest" description="Disordered" evidence="1">
    <location>
        <begin position="853"/>
        <end position="919"/>
    </location>
</feature>
<dbReference type="Proteomes" id="UP001460270">
    <property type="component" value="Unassembled WGS sequence"/>
</dbReference>
<feature type="compositionally biased region" description="Low complexity" evidence="1">
    <location>
        <begin position="1022"/>
        <end position="1036"/>
    </location>
</feature>
<feature type="compositionally biased region" description="Polar residues" evidence="1">
    <location>
        <begin position="330"/>
        <end position="352"/>
    </location>
</feature>
<keyword evidence="5" id="KW-1185">Reference proteome</keyword>
<feature type="compositionally biased region" description="Low complexity" evidence="1">
    <location>
        <begin position="356"/>
        <end position="392"/>
    </location>
</feature>
<feature type="domain" description="Enhancer of polycomb C-terminal" evidence="3">
    <location>
        <begin position="882"/>
        <end position="1080"/>
    </location>
</feature>
<evidence type="ECO:0000313" key="5">
    <source>
        <dbReference type="Proteomes" id="UP001460270"/>
    </source>
</evidence>
<sequence>MGRSALSRFIVSAPLLLSLLASRIYFVCHHGRSTTPEGDLGSAGLWREERQHGHSCSLRRKVTSVLRLLYPGEFKMPKQLIHIAPFSLDTEQPDYDLDSDDEAFVLKLKKKMEISLLQFEEMIDRLEKGSGQQSVSLPEAKLLLKEDDELIKEVFEYWSRKRKNSKAQSLIPSVKQEKRDGSSTNDPYVAFRRRTEKMQTRKNRKNDEASYEKMLKLRRDLSRAVTILEMIKRREKSKRELLHLTLEIIEKRNGMADYGGEVMAEVLAERALVRPQIIPLVPLTNQYRHQDHSELKDYKSKPEKCEVPRQKRKYEKKQKALPLSDDEPYSQVSHNTDSVRLPSSDTSRTLRSVTHRLSTTSPAPTTSRTLRSVPTRLSTTSPAPTTSRTLRSVTTQTQYDFPSSDDEPYSQVSHTHRLSTTSPAPTTSRTLRSVTHTESVRLPQLRRRAVLSGQSHTQTQYDFPSSDDEPYSQVSPNTDSVRLPQLRRRAVLSGQSHTQTQYDFPSSDDEPYSQVSPNTDSYDFPSSDDEPYSQVSPQHRLSTTSPAPTTSRTLRSVTHTESVRLPQLRRRAVLSGQSQHRLSTTSPAPTTSRTLRSVTHTDSVRLPQLRRRAVLSGQSHTQTQYDFPSSDDEPYSQVSHNTDSVRLPQLRRRAVLSGQSHTQTQYDFPSSDDEPYSQMLSGSSEAEEENDPDGVYAFRRRAGCQYHSLQQDSMGAWPWCSPSEGALSNPRFRYSLTSLTVPRRCLGLARRRVGRGGRVILDRAHSDYDPVYHHLSPERADLPPSPPPPPPPPPPPTSDRVPPLTERPPDRHWHTDLTHLLLSIKACRWRHFRPRTLPLAQLDNAHPLFRRISRKLKPPVSAQTPRSCARGGRGGGHTQTQALTAEQFQQHQEQLSLMKKQQLEQEQQHHPAPPGNTLDQASAQLAASALVTVDQLLALKVKEDLPPGGAVNGVLSPSGVYRACHPSSSSSPSPAAPAPSPSALLPSSTASSAAPHSNNGTAPHSNSVRVSSALGPKRVHSSSRTLSSSSTALKLSHCQKPKAPTPAPTAALSLGTRENHDQEKSTLNSLSENTVAMEVT</sequence>
<feature type="chain" id="PRO_5043743530" description="Enhancer of polycomb C-terminal domain-containing protein" evidence="2">
    <location>
        <begin position="22"/>
        <end position="1080"/>
    </location>
</feature>
<feature type="region of interest" description="Disordered" evidence="1">
    <location>
        <begin position="168"/>
        <end position="187"/>
    </location>
</feature>
<dbReference type="InterPro" id="IPR024943">
    <property type="entry name" value="Enhancer_polycomb"/>
</dbReference>
<feature type="compositionally biased region" description="Basic and acidic residues" evidence="1">
    <location>
        <begin position="291"/>
        <end position="309"/>
    </location>
</feature>
<dbReference type="Pfam" id="PF06752">
    <property type="entry name" value="E_Pc_C"/>
    <property type="match status" value="1"/>
</dbReference>
<feature type="compositionally biased region" description="Polar residues" evidence="1">
    <location>
        <begin position="657"/>
        <end position="668"/>
    </location>
</feature>
<feature type="compositionally biased region" description="Polar residues" evidence="1">
    <location>
        <begin position="878"/>
        <end position="891"/>
    </location>
</feature>
<feature type="region of interest" description="Disordered" evidence="1">
    <location>
        <begin position="963"/>
        <end position="1080"/>
    </location>
</feature>
<feature type="compositionally biased region" description="Basic and acidic residues" evidence="1">
    <location>
        <begin position="770"/>
        <end position="781"/>
    </location>
</feature>
<comment type="caution">
    <text evidence="4">The sequence shown here is derived from an EMBL/GenBank/DDBJ whole genome shotgun (WGS) entry which is preliminary data.</text>
</comment>
<accession>A0AAW0QE49</accession>
<evidence type="ECO:0000256" key="1">
    <source>
        <dbReference type="SAM" id="MobiDB-lite"/>
    </source>
</evidence>
<feature type="compositionally biased region" description="Low complexity" evidence="1">
    <location>
        <begin position="540"/>
        <end position="556"/>
    </location>
</feature>
<feature type="compositionally biased region" description="Pro residues" evidence="1">
    <location>
        <begin position="783"/>
        <end position="797"/>
    </location>
</feature>
<feature type="compositionally biased region" description="Polar residues" evidence="1">
    <location>
        <begin position="493"/>
        <end position="504"/>
    </location>
</feature>
<feature type="region of interest" description="Disordered" evidence="1">
    <location>
        <begin position="291"/>
        <end position="690"/>
    </location>
</feature>
<feature type="compositionally biased region" description="Low complexity" evidence="1">
    <location>
        <begin position="981"/>
        <end position="995"/>
    </location>
</feature>
<evidence type="ECO:0000259" key="3">
    <source>
        <dbReference type="Pfam" id="PF06752"/>
    </source>
</evidence>
<protein>
    <recommendedName>
        <fullName evidence="3">Enhancer of polycomb C-terminal domain-containing protein</fullName>
    </recommendedName>
</protein>
<dbReference type="EMBL" id="JBBPFD010000001">
    <property type="protein sequence ID" value="KAK7944659.1"/>
    <property type="molecule type" value="Genomic_DNA"/>
</dbReference>